<evidence type="ECO:0000313" key="2">
    <source>
        <dbReference type="Proteomes" id="UP000523087"/>
    </source>
</evidence>
<dbReference type="EMBL" id="JACDUT010000009">
    <property type="protein sequence ID" value="MBA2876100.1"/>
    <property type="molecule type" value="Genomic_DNA"/>
</dbReference>
<keyword evidence="2" id="KW-1185">Reference proteome</keyword>
<proteinExistence type="predicted"/>
<name>A0A7W0BZY8_9BACL</name>
<accession>A0A7W0BZY8</accession>
<dbReference type="Proteomes" id="UP000523087">
    <property type="component" value="Unassembled WGS sequence"/>
</dbReference>
<dbReference type="RefSeq" id="WP_258561089.1">
    <property type="nucleotide sequence ID" value="NZ_JACDUT010000009.1"/>
</dbReference>
<evidence type="ECO:0000313" key="1">
    <source>
        <dbReference type="EMBL" id="MBA2876100.1"/>
    </source>
</evidence>
<comment type="caution">
    <text evidence="1">The sequence shown here is derived from an EMBL/GenBank/DDBJ whole genome shotgun (WGS) entry which is preliminary data.</text>
</comment>
<organism evidence="1 2">
    <name type="scientific">Thermaerobacillus caldiproteolyticus</name>
    <dbReference type="NCBI Taxonomy" id="247480"/>
    <lineage>
        <taxon>Bacteria</taxon>
        <taxon>Bacillati</taxon>
        <taxon>Bacillota</taxon>
        <taxon>Bacilli</taxon>
        <taxon>Bacillales</taxon>
        <taxon>Anoxybacillaceae</taxon>
        <taxon>Thermaerobacillus</taxon>
    </lineage>
</organism>
<dbReference type="AlphaFoldDB" id="A0A7W0BZY8"/>
<reference evidence="1 2" key="1">
    <citation type="submission" date="2020-07" db="EMBL/GenBank/DDBJ databases">
        <title>Genomic Encyclopedia of Type Strains, Phase IV (KMG-IV): sequencing the most valuable type-strain genomes for metagenomic binning, comparative biology and taxonomic classification.</title>
        <authorList>
            <person name="Goeker M."/>
        </authorList>
    </citation>
    <scope>NUCLEOTIDE SEQUENCE [LARGE SCALE GENOMIC DNA]</scope>
    <source>
        <strain evidence="1 2">DSM 15730</strain>
    </source>
</reference>
<gene>
    <name evidence="1" type="ORF">HNR31_002895</name>
</gene>
<protein>
    <submittedName>
        <fullName evidence="1">Uncharacterized protein</fullName>
    </submittedName>
</protein>
<sequence length="44" mass="5362">MPWIERRIISGEYDNEMNVFIIQKLKQFFGQFVLPPHRIICQII</sequence>